<keyword evidence="1" id="KW-1133">Transmembrane helix</keyword>
<reference evidence="2" key="2">
    <citation type="submission" date="2022-10" db="EMBL/GenBank/DDBJ databases">
        <authorList>
            <consortium name="ENA_rothamsted_submissions"/>
            <consortium name="culmorum"/>
            <person name="King R."/>
        </authorList>
    </citation>
    <scope>NUCLEOTIDE SEQUENCE</scope>
</reference>
<proteinExistence type="predicted"/>
<protein>
    <submittedName>
        <fullName evidence="2">Uncharacterized protein</fullName>
    </submittedName>
</protein>
<keyword evidence="1" id="KW-0472">Membrane</keyword>
<dbReference type="AlphaFoldDB" id="A0A9P0NQV7"/>
<feature type="transmembrane region" description="Helical" evidence="1">
    <location>
        <begin position="71"/>
        <end position="89"/>
    </location>
</feature>
<sequence length="139" mass="15608">MFGHTGERNKSIVNPPLLFTHTHTPVAPLPINRCASPRLSAAHNITCVHHYRTACVRIYIILYYMYHGIRVCYYYVYLYIIIILLLLYIHTSRVVGGGLRTVFNALSHCHSSTCPAAAAGAVTHRCCSSREQLGIFTCI</sequence>
<gene>
    <name evidence="2" type="ORF">APHIGO_LOCUS11323</name>
</gene>
<accession>A0A9P0NQV7</accession>
<organism evidence="2 3">
    <name type="scientific">Aphis gossypii</name>
    <name type="common">Cotton aphid</name>
    <dbReference type="NCBI Taxonomy" id="80765"/>
    <lineage>
        <taxon>Eukaryota</taxon>
        <taxon>Metazoa</taxon>
        <taxon>Ecdysozoa</taxon>
        <taxon>Arthropoda</taxon>
        <taxon>Hexapoda</taxon>
        <taxon>Insecta</taxon>
        <taxon>Pterygota</taxon>
        <taxon>Neoptera</taxon>
        <taxon>Paraneoptera</taxon>
        <taxon>Hemiptera</taxon>
        <taxon>Sternorrhyncha</taxon>
        <taxon>Aphidomorpha</taxon>
        <taxon>Aphidoidea</taxon>
        <taxon>Aphididae</taxon>
        <taxon>Aphidini</taxon>
        <taxon>Aphis</taxon>
        <taxon>Aphis</taxon>
    </lineage>
</organism>
<evidence type="ECO:0000313" key="2">
    <source>
        <dbReference type="EMBL" id="CAH1737890.1"/>
    </source>
</evidence>
<keyword evidence="1" id="KW-0812">Transmembrane</keyword>
<evidence type="ECO:0000313" key="3">
    <source>
        <dbReference type="Proteomes" id="UP001154329"/>
    </source>
</evidence>
<dbReference type="EMBL" id="OU899037">
    <property type="protein sequence ID" value="CAH1737890.1"/>
    <property type="molecule type" value="Genomic_DNA"/>
</dbReference>
<keyword evidence="3" id="KW-1185">Reference proteome</keyword>
<name>A0A9P0NQV7_APHGO</name>
<reference evidence="2" key="1">
    <citation type="submission" date="2022-02" db="EMBL/GenBank/DDBJ databases">
        <authorList>
            <person name="King R."/>
        </authorList>
    </citation>
    <scope>NUCLEOTIDE SEQUENCE</scope>
</reference>
<dbReference type="Proteomes" id="UP001154329">
    <property type="component" value="Chromosome 4"/>
</dbReference>
<evidence type="ECO:0000256" key="1">
    <source>
        <dbReference type="SAM" id="Phobius"/>
    </source>
</evidence>